<sequence>MIPPSHDLDAFAGRIVFCLWTGPEIMSDARMRALWTIFRNTGCGVAFITQETVAEWVKPDAPLHPAWPYLSSTHKADYLRCYLMHHYGGGYTDIKSTSKRWGPFFDLLAQPTAEGPEKLALGYQELAHGIPHVTGEFGDLLRRSHKELIGLCAFIFKKGTPLTAAWLARTEALLDQKLDALRRHPAIHPLDQTGVLRPDGQPSPYPLRWAELLGEIFHPLTYEMRQHLLLAPIEPSFASYR</sequence>
<dbReference type="EMBL" id="VITR01000015">
    <property type="protein sequence ID" value="TWB37194.1"/>
    <property type="molecule type" value="Genomic_DNA"/>
</dbReference>
<dbReference type="AlphaFoldDB" id="A0A560GUF9"/>
<evidence type="ECO:0000313" key="1">
    <source>
        <dbReference type="EMBL" id="TWB37194.1"/>
    </source>
</evidence>
<accession>A0A560GUF9</accession>
<dbReference type="Proteomes" id="UP000315751">
    <property type="component" value="Unassembled WGS sequence"/>
</dbReference>
<name>A0A560GUF9_9PROT</name>
<organism evidence="1 2">
    <name type="scientific">Nitrospirillum amazonense</name>
    <dbReference type="NCBI Taxonomy" id="28077"/>
    <lineage>
        <taxon>Bacteria</taxon>
        <taxon>Pseudomonadati</taxon>
        <taxon>Pseudomonadota</taxon>
        <taxon>Alphaproteobacteria</taxon>
        <taxon>Rhodospirillales</taxon>
        <taxon>Azospirillaceae</taxon>
        <taxon>Nitrospirillum</taxon>
    </lineage>
</organism>
<evidence type="ECO:0008006" key="3">
    <source>
        <dbReference type="Google" id="ProtNLM"/>
    </source>
</evidence>
<dbReference type="RefSeq" id="WP_145735139.1">
    <property type="nucleotide sequence ID" value="NZ_VITR01000015.1"/>
</dbReference>
<protein>
    <recommendedName>
        <fullName evidence="3">Capsular polysaccharide synthesis protein</fullName>
    </recommendedName>
</protein>
<keyword evidence="2" id="KW-1185">Reference proteome</keyword>
<dbReference type="Gene3D" id="3.90.550.20">
    <property type="match status" value="1"/>
</dbReference>
<dbReference type="OrthoDB" id="1259853at2"/>
<gene>
    <name evidence="1" type="ORF">FBZ90_1157</name>
</gene>
<reference evidence="1 2" key="1">
    <citation type="submission" date="2019-06" db="EMBL/GenBank/DDBJ databases">
        <title>Genomic Encyclopedia of Type Strains, Phase IV (KMG-V): Genome sequencing to study the core and pangenomes of soil and plant-associated prokaryotes.</title>
        <authorList>
            <person name="Whitman W."/>
        </authorList>
    </citation>
    <scope>NUCLEOTIDE SEQUENCE [LARGE SCALE GENOMIC DNA]</scope>
    <source>
        <strain evidence="1 2">BR 11622</strain>
    </source>
</reference>
<comment type="caution">
    <text evidence="1">The sequence shown here is derived from an EMBL/GenBank/DDBJ whole genome shotgun (WGS) entry which is preliminary data.</text>
</comment>
<evidence type="ECO:0000313" key="2">
    <source>
        <dbReference type="Proteomes" id="UP000315751"/>
    </source>
</evidence>
<proteinExistence type="predicted"/>